<keyword evidence="2" id="KW-0732">Signal</keyword>
<proteinExistence type="predicted"/>
<accession>A0A2S5T8D4</accession>
<evidence type="ECO:0000313" key="6">
    <source>
        <dbReference type="Proteomes" id="UP000294772"/>
    </source>
</evidence>
<evidence type="ECO:0000256" key="2">
    <source>
        <dbReference type="SAM" id="SignalP"/>
    </source>
</evidence>
<evidence type="ECO:0000313" key="5">
    <source>
        <dbReference type="Proteomes" id="UP000239406"/>
    </source>
</evidence>
<evidence type="ECO:0008006" key="7">
    <source>
        <dbReference type="Google" id="ProtNLM"/>
    </source>
</evidence>
<evidence type="ECO:0000313" key="3">
    <source>
        <dbReference type="EMBL" id="PPE71138.1"/>
    </source>
</evidence>
<reference evidence="4 6" key="2">
    <citation type="submission" date="2019-03" db="EMBL/GenBank/DDBJ databases">
        <title>Genomic Encyclopedia of Type Strains, Phase IV (KMG-IV): sequencing the most valuable type-strain genomes for metagenomic binning, comparative biology and taxonomic classification.</title>
        <authorList>
            <person name="Goeker M."/>
        </authorList>
    </citation>
    <scope>NUCLEOTIDE SEQUENCE [LARGE SCALE GENOMIC DNA]</scope>
    <source>
        <strain evidence="4 6">DSM 15264</strain>
    </source>
</reference>
<gene>
    <name evidence="3" type="ORF">C1702_04040</name>
    <name evidence="4" type="ORF">EV676_104244</name>
</gene>
<organism evidence="3 5">
    <name type="scientific">Caldimonas thermodepolymerans</name>
    <dbReference type="NCBI Taxonomy" id="215580"/>
    <lineage>
        <taxon>Bacteria</taxon>
        <taxon>Pseudomonadati</taxon>
        <taxon>Pseudomonadota</taxon>
        <taxon>Betaproteobacteria</taxon>
        <taxon>Burkholderiales</taxon>
        <taxon>Sphaerotilaceae</taxon>
        <taxon>Caldimonas</taxon>
    </lineage>
</organism>
<comment type="caution">
    <text evidence="3">The sequence shown here is derived from an EMBL/GenBank/DDBJ whole genome shotgun (WGS) entry which is preliminary data.</text>
</comment>
<dbReference type="RefSeq" id="WP_104356399.1">
    <property type="nucleotide sequence ID" value="NZ_CP064338.1"/>
</dbReference>
<dbReference type="EMBL" id="SLXF01000004">
    <property type="protein sequence ID" value="TCP07688.1"/>
    <property type="molecule type" value="Genomic_DNA"/>
</dbReference>
<feature type="compositionally biased region" description="Basic and acidic residues" evidence="1">
    <location>
        <begin position="118"/>
        <end position="137"/>
    </location>
</feature>
<dbReference type="Proteomes" id="UP000294772">
    <property type="component" value="Unassembled WGS sequence"/>
</dbReference>
<feature type="signal peptide" evidence="2">
    <location>
        <begin position="1"/>
        <end position="23"/>
    </location>
</feature>
<name>A0A2S5T8D4_9BURK</name>
<protein>
    <recommendedName>
        <fullName evidence="7">Tetratricopeptide repeat protein</fullName>
    </recommendedName>
</protein>
<evidence type="ECO:0000313" key="4">
    <source>
        <dbReference type="EMBL" id="TCP07688.1"/>
    </source>
</evidence>
<evidence type="ECO:0000256" key="1">
    <source>
        <dbReference type="SAM" id="MobiDB-lite"/>
    </source>
</evidence>
<feature type="chain" id="PRO_5040677319" description="Tetratricopeptide repeat protein" evidence="2">
    <location>
        <begin position="24"/>
        <end position="314"/>
    </location>
</feature>
<dbReference type="PROSITE" id="PS51257">
    <property type="entry name" value="PROKAR_LIPOPROTEIN"/>
    <property type="match status" value="1"/>
</dbReference>
<keyword evidence="5" id="KW-1185">Reference proteome</keyword>
<reference evidence="3 5" key="1">
    <citation type="submission" date="2018-02" db="EMBL/GenBank/DDBJ databases">
        <title>Reclassifiation of [Polyangium] brachysporum DSM 7029 as Guopingzhaonella breviflexa gen. nov., sp. nov., a member of the family Comamonadaceae.</title>
        <authorList>
            <person name="Tang B."/>
        </authorList>
    </citation>
    <scope>NUCLEOTIDE SEQUENCE [LARGE SCALE GENOMIC DNA]</scope>
    <source>
        <strain evidence="3 5">DSM 15344</strain>
    </source>
</reference>
<dbReference type="EMBL" id="PSNY01000003">
    <property type="protein sequence ID" value="PPE71138.1"/>
    <property type="molecule type" value="Genomic_DNA"/>
</dbReference>
<dbReference type="AlphaFoldDB" id="A0A2S5T8D4"/>
<sequence>MSLRAFVLACAMLVLAGCGSVHYQERAVLVGQYSEWRKAPGRTDQPVVVTKPRARDALLVADVGQYTVERQWTYEVYRIEGRRTREPDMVSLALGAATLGLGCAIDTEGCFGEYGEWEERQTQRRNERSTDNERRGPLEPLQRPLSFTVRVQGLDPRERPVGEVQRVIASTEGELRVPLAAMAQRLPKRPTTLLVEAKAPGVAEPLLASVPGHLVTDLQLDADQWLPPAEQLRVYRARLAPALRAGNHEAAQKIFERIEQVNPEPPAEIQFLHANTLVKLRRNAAARRKLEQYLARTGGNGEHAAEARRLLSGL</sequence>
<feature type="region of interest" description="Disordered" evidence="1">
    <location>
        <begin position="118"/>
        <end position="141"/>
    </location>
</feature>
<dbReference type="Proteomes" id="UP000239406">
    <property type="component" value="Unassembled WGS sequence"/>
</dbReference>